<feature type="short sequence motif" description="DGA/G" evidence="5">
    <location>
        <begin position="156"/>
        <end position="158"/>
    </location>
</feature>
<keyword evidence="4 5" id="KW-0443">Lipid metabolism</keyword>
<protein>
    <submittedName>
        <fullName evidence="7">Patatin-like phospholipase family protein</fullName>
    </submittedName>
</protein>
<dbReference type="InterPro" id="IPR050301">
    <property type="entry name" value="NTE"/>
</dbReference>
<dbReference type="Gene3D" id="3.40.1090.10">
    <property type="entry name" value="Cytosolic phospholipase A2 catalytic domain"/>
    <property type="match status" value="1"/>
</dbReference>
<comment type="caution">
    <text evidence="5">Lacks conserved residue(s) required for the propagation of feature annotation.</text>
</comment>
<feature type="domain" description="PNPLA" evidence="6">
    <location>
        <begin position="9"/>
        <end position="169"/>
    </location>
</feature>
<evidence type="ECO:0000256" key="3">
    <source>
        <dbReference type="ARBA" id="ARBA00022963"/>
    </source>
</evidence>
<name>A0ABU4BQ28_RHOGO</name>
<dbReference type="SUPFAM" id="SSF52151">
    <property type="entry name" value="FabD/lysophospholipase-like"/>
    <property type="match status" value="1"/>
</dbReference>
<dbReference type="PROSITE" id="PS01237">
    <property type="entry name" value="UPF0028"/>
    <property type="match status" value="1"/>
</dbReference>
<keyword evidence="2 5" id="KW-0378">Hydrolase</keyword>
<feature type="short sequence motif" description="GXSXG" evidence="5">
    <location>
        <begin position="40"/>
        <end position="44"/>
    </location>
</feature>
<comment type="caution">
    <text evidence="7">The sequence shown here is derived from an EMBL/GenBank/DDBJ whole genome shotgun (WGS) entry which is preliminary data.</text>
</comment>
<dbReference type="Pfam" id="PF01734">
    <property type="entry name" value="Patatin"/>
    <property type="match status" value="1"/>
</dbReference>
<keyword evidence="8" id="KW-1185">Reference proteome</keyword>
<feature type="active site" description="Proton acceptor" evidence="5">
    <location>
        <position position="156"/>
    </location>
</feature>
<dbReference type="PROSITE" id="PS51635">
    <property type="entry name" value="PNPLA"/>
    <property type="match status" value="1"/>
</dbReference>
<dbReference type="InterPro" id="IPR016035">
    <property type="entry name" value="Acyl_Trfase/lysoPLipase"/>
</dbReference>
<evidence type="ECO:0000313" key="8">
    <source>
        <dbReference type="Proteomes" id="UP001185927"/>
    </source>
</evidence>
<gene>
    <name evidence="7" type="ORF">R3Q16_06925</name>
</gene>
<evidence type="ECO:0000256" key="1">
    <source>
        <dbReference type="ARBA" id="ARBA00006636"/>
    </source>
</evidence>
<accession>A0ABU4BQ28</accession>
<comment type="similarity">
    <text evidence="1">Belongs to the NTE family.</text>
</comment>
<dbReference type="PANTHER" id="PTHR14226:SF76">
    <property type="entry name" value="NTE FAMILY PROTEIN RSSA"/>
    <property type="match status" value="1"/>
</dbReference>
<sequence>MAQSRTVALALGSGGARGYAHIGVIQVLEERGYSIVGVAGSSMGALIGGLYAAGKLDEFTEWATTLKARDVVRLLDVSMSAPGAIHAEKVLGRVREILGETCIEDMRIPFTAVATDLAAGRSVWFQHGPVDAAIRASIAIPGVITPLVLNGRVLVDGGILDPLPVAPTLSIRADLTIGVSLGADARENRTPARVGTEPRPVDEWVGRFKRGTAQFLDRETVKSVVSRFGGHSTGLGLEEVGLEEVGLDEVSVDEVSLDEGVVDTGRDIAPKIGRLEIMGRSLEVVQSALARYQLAVYPPDILIQVPRKSARSLDFARATEMIAIGRALTESALDAEDF</sequence>
<dbReference type="PANTHER" id="PTHR14226">
    <property type="entry name" value="NEUROPATHY TARGET ESTERASE/SWISS CHEESE D.MELANOGASTER"/>
    <property type="match status" value="1"/>
</dbReference>
<evidence type="ECO:0000256" key="2">
    <source>
        <dbReference type="ARBA" id="ARBA00022801"/>
    </source>
</evidence>
<dbReference type="InterPro" id="IPR002641">
    <property type="entry name" value="PNPLA_dom"/>
</dbReference>
<evidence type="ECO:0000256" key="5">
    <source>
        <dbReference type="PROSITE-ProRule" id="PRU01161"/>
    </source>
</evidence>
<dbReference type="Proteomes" id="UP001185927">
    <property type="component" value="Unassembled WGS sequence"/>
</dbReference>
<dbReference type="RefSeq" id="WP_317540884.1">
    <property type="nucleotide sequence ID" value="NZ_JAWLKB010000002.1"/>
</dbReference>
<dbReference type="EMBL" id="JAWLKB010000002">
    <property type="protein sequence ID" value="MDV6266330.1"/>
    <property type="molecule type" value="Genomic_DNA"/>
</dbReference>
<keyword evidence="3 5" id="KW-0442">Lipid degradation</keyword>
<dbReference type="InterPro" id="IPR001423">
    <property type="entry name" value="LysoPLipase_patatin_CS"/>
</dbReference>
<evidence type="ECO:0000313" key="7">
    <source>
        <dbReference type="EMBL" id="MDV6266330.1"/>
    </source>
</evidence>
<organism evidence="7 8">
    <name type="scientific">Rhodococcus globerulus</name>
    <dbReference type="NCBI Taxonomy" id="33008"/>
    <lineage>
        <taxon>Bacteria</taxon>
        <taxon>Bacillati</taxon>
        <taxon>Actinomycetota</taxon>
        <taxon>Actinomycetes</taxon>
        <taxon>Mycobacteriales</taxon>
        <taxon>Nocardiaceae</taxon>
        <taxon>Rhodococcus</taxon>
    </lineage>
</organism>
<feature type="active site" description="Nucleophile" evidence="5">
    <location>
        <position position="42"/>
    </location>
</feature>
<proteinExistence type="inferred from homology"/>
<evidence type="ECO:0000256" key="4">
    <source>
        <dbReference type="ARBA" id="ARBA00023098"/>
    </source>
</evidence>
<evidence type="ECO:0000259" key="6">
    <source>
        <dbReference type="PROSITE" id="PS51635"/>
    </source>
</evidence>
<reference evidence="7 8" key="1">
    <citation type="submission" date="2023-10" db="EMBL/GenBank/DDBJ databases">
        <title>Development of a sustainable strategy for remediation of hydrocarbon-contaminated territories based on the waste exchange concept.</title>
        <authorList>
            <person name="Krivoruchko A."/>
        </authorList>
    </citation>
    <scope>NUCLEOTIDE SEQUENCE [LARGE SCALE GENOMIC DNA]</scope>
    <source>
        <strain evidence="7 8">IEGM 1203</strain>
    </source>
</reference>